<protein>
    <submittedName>
        <fullName evidence="2">Uncharacterized protein</fullName>
    </submittedName>
</protein>
<organism evidence="2 3">
    <name type="scientific">Sphenostylis stenocarpa</name>
    <dbReference type="NCBI Taxonomy" id="92480"/>
    <lineage>
        <taxon>Eukaryota</taxon>
        <taxon>Viridiplantae</taxon>
        <taxon>Streptophyta</taxon>
        <taxon>Embryophyta</taxon>
        <taxon>Tracheophyta</taxon>
        <taxon>Spermatophyta</taxon>
        <taxon>Magnoliopsida</taxon>
        <taxon>eudicotyledons</taxon>
        <taxon>Gunneridae</taxon>
        <taxon>Pentapetalae</taxon>
        <taxon>rosids</taxon>
        <taxon>fabids</taxon>
        <taxon>Fabales</taxon>
        <taxon>Fabaceae</taxon>
        <taxon>Papilionoideae</taxon>
        <taxon>50 kb inversion clade</taxon>
        <taxon>NPAAA clade</taxon>
        <taxon>indigoferoid/millettioid clade</taxon>
        <taxon>Phaseoleae</taxon>
        <taxon>Sphenostylis</taxon>
    </lineage>
</organism>
<dbReference type="EMBL" id="OY731407">
    <property type="protein sequence ID" value="CAJ1977816.1"/>
    <property type="molecule type" value="Genomic_DNA"/>
</dbReference>
<dbReference type="Proteomes" id="UP001189624">
    <property type="component" value="Chromosome 10"/>
</dbReference>
<evidence type="ECO:0000313" key="3">
    <source>
        <dbReference type="Proteomes" id="UP001189624"/>
    </source>
</evidence>
<feature type="region of interest" description="Disordered" evidence="1">
    <location>
        <begin position="35"/>
        <end position="103"/>
    </location>
</feature>
<gene>
    <name evidence="2" type="ORF">AYBTSS11_LOCUS29986</name>
</gene>
<proteinExistence type="predicted"/>
<evidence type="ECO:0000256" key="1">
    <source>
        <dbReference type="SAM" id="MobiDB-lite"/>
    </source>
</evidence>
<keyword evidence="3" id="KW-1185">Reference proteome</keyword>
<dbReference type="AlphaFoldDB" id="A0AA86W3E5"/>
<accession>A0AA86W3E5</accession>
<dbReference type="Gramene" id="rna-AYBTSS11_LOCUS29986">
    <property type="protein sequence ID" value="CAJ1977816.1"/>
    <property type="gene ID" value="gene-AYBTSS11_LOCUS29986"/>
</dbReference>
<evidence type="ECO:0000313" key="2">
    <source>
        <dbReference type="EMBL" id="CAJ1977816.1"/>
    </source>
</evidence>
<feature type="compositionally biased region" description="Acidic residues" evidence="1">
    <location>
        <begin position="53"/>
        <end position="70"/>
    </location>
</feature>
<reference evidence="2" key="1">
    <citation type="submission" date="2023-10" db="EMBL/GenBank/DDBJ databases">
        <authorList>
            <person name="Domelevo Entfellner J.-B."/>
        </authorList>
    </citation>
    <scope>NUCLEOTIDE SEQUENCE</scope>
</reference>
<sequence length="145" mass="15684">MVRDLQWKSLVGVSHLAIMMEGGVGDYLKDASGRVIPSSTQQKKEKEKTIIQNEDERENDGGGDDGDAGADWESHQRADGVQCVGGRSDQVQAGGDAPKSLGADRRMLCGDQKGRLEVPLQLQGRSCCWNRSKTGHSTSCQVPRS</sequence>
<name>A0AA86W3E5_9FABA</name>